<dbReference type="Proteomes" id="UP000199455">
    <property type="component" value="Unassembled WGS sequence"/>
</dbReference>
<dbReference type="EMBL" id="FMZH01000002">
    <property type="protein sequence ID" value="SDC42610.1"/>
    <property type="molecule type" value="Genomic_DNA"/>
</dbReference>
<dbReference type="RefSeq" id="WP_090764975.1">
    <property type="nucleotide sequence ID" value="NZ_FMZH01000002.1"/>
</dbReference>
<feature type="domain" description="Fido" evidence="4">
    <location>
        <begin position="94"/>
        <end position="235"/>
    </location>
</feature>
<protein>
    <submittedName>
        <fullName evidence="5">Fic/DOC family protein</fullName>
    </submittedName>
</protein>
<dbReference type="AlphaFoldDB" id="A0A1G6LH77"/>
<name>A0A1G6LH77_9SPHI</name>
<keyword evidence="2" id="KW-0547">Nucleotide-binding</keyword>
<feature type="site" description="Important for autoinhibition of adenylyltransferase activity" evidence="3">
    <location>
        <position position="44"/>
    </location>
</feature>
<keyword evidence="6" id="KW-1185">Reference proteome</keyword>
<feature type="binding site" evidence="2">
    <location>
        <begin position="181"/>
        <end position="188"/>
    </location>
    <ligand>
        <name>ATP</name>
        <dbReference type="ChEBI" id="CHEBI:30616"/>
    </ligand>
</feature>
<dbReference type="GO" id="GO:0005524">
    <property type="term" value="F:ATP binding"/>
    <property type="evidence" value="ECO:0007669"/>
    <property type="project" value="UniProtKB-KW"/>
</dbReference>
<dbReference type="PROSITE" id="PS51459">
    <property type="entry name" value="FIDO"/>
    <property type="match status" value="1"/>
</dbReference>
<evidence type="ECO:0000256" key="2">
    <source>
        <dbReference type="PIRSR" id="PIRSR640198-2"/>
    </source>
</evidence>
<dbReference type="SUPFAM" id="SSF140931">
    <property type="entry name" value="Fic-like"/>
    <property type="match status" value="1"/>
</dbReference>
<accession>A0A1G6LH77</accession>
<dbReference type="InterPro" id="IPR003812">
    <property type="entry name" value="Fido"/>
</dbReference>
<dbReference type="STRING" id="390242.SAMN04488024_10234"/>
<sequence>MDQLLQTYDNTVTEYKKIISDSFNVDDFREYNEILFSAHSCAVEGNSFTVDETRELREKGMSLKLQNHSLFEAFEILDHFNAYEFVFDNLDRPLTELFVKQTQELLTRNTIKFAKGYEPGEYTRTQMAAGDTVFGDFEISIKRMPQLMQSTEEAILKSSLHPLEISARFHKFFIYLHPFPDGNGRVGRLISNYILARLSQPHVIVTAADKPAYINALKLSEKYRDTSILTNYFAELSIKRMQSEIDQKRNLTNNFEMNFQPRKRGR</sequence>
<dbReference type="PANTHER" id="PTHR13504">
    <property type="entry name" value="FIDO DOMAIN-CONTAINING PROTEIN DDB_G0283145"/>
    <property type="match status" value="1"/>
</dbReference>
<dbReference type="InterPro" id="IPR040198">
    <property type="entry name" value="Fido_containing"/>
</dbReference>
<keyword evidence="2" id="KW-0067">ATP-binding</keyword>
<proteinExistence type="predicted"/>
<gene>
    <name evidence="5" type="ORF">SAMN04488024_10234</name>
</gene>
<dbReference type="Gene3D" id="1.10.3290.10">
    <property type="entry name" value="Fido-like domain"/>
    <property type="match status" value="1"/>
</dbReference>
<organism evidence="5 6">
    <name type="scientific">Pedobacter soli</name>
    <dbReference type="NCBI Taxonomy" id="390242"/>
    <lineage>
        <taxon>Bacteria</taxon>
        <taxon>Pseudomonadati</taxon>
        <taxon>Bacteroidota</taxon>
        <taxon>Sphingobacteriia</taxon>
        <taxon>Sphingobacteriales</taxon>
        <taxon>Sphingobacteriaceae</taxon>
        <taxon>Pedobacter</taxon>
    </lineage>
</organism>
<evidence type="ECO:0000313" key="5">
    <source>
        <dbReference type="EMBL" id="SDC42610.1"/>
    </source>
</evidence>
<evidence type="ECO:0000256" key="3">
    <source>
        <dbReference type="PIRSR" id="PIRSR640198-3"/>
    </source>
</evidence>
<evidence type="ECO:0000259" key="4">
    <source>
        <dbReference type="PROSITE" id="PS51459"/>
    </source>
</evidence>
<evidence type="ECO:0000313" key="6">
    <source>
        <dbReference type="Proteomes" id="UP000199455"/>
    </source>
</evidence>
<dbReference type="InterPro" id="IPR036597">
    <property type="entry name" value="Fido-like_dom_sf"/>
</dbReference>
<dbReference type="Pfam" id="PF02661">
    <property type="entry name" value="Fic"/>
    <property type="match status" value="1"/>
</dbReference>
<dbReference type="PANTHER" id="PTHR13504:SF38">
    <property type="entry name" value="FIDO DOMAIN-CONTAINING PROTEIN"/>
    <property type="match status" value="1"/>
</dbReference>
<feature type="active site" evidence="1">
    <location>
        <position position="177"/>
    </location>
</feature>
<evidence type="ECO:0000256" key="1">
    <source>
        <dbReference type="PIRSR" id="PIRSR640198-1"/>
    </source>
</evidence>
<reference evidence="6" key="1">
    <citation type="submission" date="2016-10" db="EMBL/GenBank/DDBJ databases">
        <authorList>
            <person name="Varghese N."/>
            <person name="Submissions S."/>
        </authorList>
    </citation>
    <scope>NUCLEOTIDE SEQUENCE [LARGE SCALE GENOMIC DNA]</scope>
    <source>
        <strain evidence="6">DSM 18609</strain>
    </source>
</reference>